<feature type="coiled-coil region" evidence="1">
    <location>
        <begin position="176"/>
        <end position="203"/>
    </location>
</feature>
<name>A0A3S0WP22_9GAMM</name>
<evidence type="ECO:0000259" key="2">
    <source>
        <dbReference type="Pfam" id="PF04961"/>
    </source>
</evidence>
<accession>A0A3S0WP22</accession>
<dbReference type="Pfam" id="PF04961">
    <property type="entry name" value="FTCD_C"/>
    <property type="match status" value="1"/>
</dbReference>
<dbReference type="EMBL" id="RZHD01000004">
    <property type="protein sequence ID" value="RUR47516.1"/>
    <property type="molecule type" value="Genomic_DNA"/>
</dbReference>
<gene>
    <name evidence="3" type="ORF">ELY37_04425</name>
</gene>
<dbReference type="Proteomes" id="UP000286912">
    <property type="component" value="Unassembled WGS sequence"/>
</dbReference>
<dbReference type="InterPro" id="IPR007044">
    <property type="entry name" value="Cyclodeamin/CycHdrlase"/>
</dbReference>
<protein>
    <recommendedName>
        <fullName evidence="2">Cyclodeaminase/cyclohydrolase domain-containing protein</fullName>
    </recommendedName>
</protein>
<dbReference type="OrthoDB" id="7030912at2"/>
<sequence length="206" mass="22070">MKNTRTAHSAPVWQQDLTCFRDSLAHQPMPGCGSAASVVASMGLALILKGLHLSQQHEASEARAALIKEGESLKHQLAPLADKDVTAFEELMAALQMPQHDDKHKAARRTAVQAAATTAVDVPLQTARLCQAALNLGERASAYSEKQFASDTQAGGELLAAALRSVLLNVVANMDSLGSEEEKRRAQEAHDELKQQAALLVARMSQ</sequence>
<dbReference type="GO" id="GO:0003824">
    <property type="term" value="F:catalytic activity"/>
    <property type="evidence" value="ECO:0007669"/>
    <property type="project" value="InterPro"/>
</dbReference>
<dbReference type="AlphaFoldDB" id="A0A3S0WP22"/>
<proteinExistence type="predicted"/>
<evidence type="ECO:0000313" key="4">
    <source>
        <dbReference type="Proteomes" id="UP000286912"/>
    </source>
</evidence>
<dbReference type="Gene3D" id="1.20.120.680">
    <property type="entry name" value="Formiminotetrahydrofolate cyclodeaminase monomer, up-and-down helical bundle"/>
    <property type="match status" value="1"/>
</dbReference>
<dbReference type="SUPFAM" id="SSF101262">
    <property type="entry name" value="Methenyltetrahydrofolate cyclohydrolase-like"/>
    <property type="match status" value="1"/>
</dbReference>
<keyword evidence="1" id="KW-0175">Coiled coil</keyword>
<evidence type="ECO:0000313" key="3">
    <source>
        <dbReference type="EMBL" id="RUR47516.1"/>
    </source>
</evidence>
<evidence type="ECO:0000256" key="1">
    <source>
        <dbReference type="SAM" id="Coils"/>
    </source>
</evidence>
<reference evidence="3 4" key="1">
    <citation type="submission" date="2018-12" db="EMBL/GenBank/DDBJ databases">
        <title>three novel Halomonas strain isolated from plants.</title>
        <authorList>
            <person name="Sun C."/>
        </authorList>
    </citation>
    <scope>NUCLEOTIDE SEQUENCE [LARGE SCALE GENOMIC DNA]</scope>
    <source>
        <strain evidence="3 4">RC</strain>
    </source>
</reference>
<keyword evidence="4" id="KW-1185">Reference proteome</keyword>
<comment type="caution">
    <text evidence="3">The sequence shown here is derived from an EMBL/GenBank/DDBJ whole genome shotgun (WGS) entry which is preliminary data.</text>
</comment>
<dbReference type="InterPro" id="IPR036178">
    <property type="entry name" value="Formintransfe-cycloase-like_sf"/>
</dbReference>
<feature type="domain" description="Cyclodeaminase/cyclohydrolase" evidence="2">
    <location>
        <begin position="25"/>
        <end position="188"/>
    </location>
</feature>
<organism evidence="3 4">
    <name type="scientific">Vreelandella populi</name>
    <dbReference type="NCBI Taxonomy" id="2498858"/>
    <lineage>
        <taxon>Bacteria</taxon>
        <taxon>Pseudomonadati</taxon>
        <taxon>Pseudomonadota</taxon>
        <taxon>Gammaproteobacteria</taxon>
        <taxon>Oceanospirillales</taxon>
        <taxon>Halomonadaceae</taxon>
        <taxon>Vreelandella</taxon>
    </lineage>
</organism>
<dbReference type="RefSeq" id="WP_126952088.1">
    <property type="nucleotide sequence ID" value="NZ_RZHD01000004.1"/>
</dbReference>